<organism evidence="3 4">
    <name type="scientific">Acidihalobacter aeolianus</name>
    <dbReference type="NCBI Taxonomy" id="2792603"/>
    <lineage>
        <taxon>Bacteria</taxon>
        <taxon>Pseudomonadati</taxon>
        <taxon>Pseudomonadota</taxon>
        <taxon>Gammaproteobacteria</taxon>
        <taxon>Chromatiales</taxon>
        <taxon>Ectothiorhodospiraceae</taxon>
        <taxon>Acidihalobacter</taxon>
    </lineage>
</organism>
<dbReference type="PANTHER" id="PTHR44757:SF2">
    <property type="entry name" value="BIOFILM ARCHITECTURE MAINTENANCE PROTEIN MBAA"/>
    <property type="match status" value="1"/>
</dbReference>
<sequence length="718" mass="78867">MTCARLVEGADLPLAWIGIQQGTHMRVRAVSGTARGYVDGLELDMAEGSPTAQGPVGQAVHHANTIVIADLQRDGSFILWQQRAAHYGLRSLVAVPFTTEAGDPGVLAAYAQQADYFSAPLIQLMEELAGDVALGVNQFDHLQAITRLSQQDPLTGLPNRAYFMRALKQAIGRTDRADRLTGIGILDLDYFKQINDSLGHHIGDMVITHLATELNQAVRQGDTVARLGGDEFGILLEGIADAEELDHIASRLLAAVRKPICIEGIEAALKTDASLGLTLYPFDGGTPADLLRHADAALYAVKGSGRHRWQLFHRDMASLAKQEYLIHQRMPAALLENRLIFYFQPQINLQTGEIIGIEALIRWQDPVSGMWMPKAFMPVVEADTGLSRSLGCYCLNAAAMAITRWLSDGLAFGRLSVNICARHLQHSGFLEDLSSVLLRYPVVAEHLSIELTETQALADLDKSARMLSEVRALGVHVDLDDFGSGYASLQYVRELPLDTIKLDLQFVQNLEHDTEALSVGYAALSLAEMHGAEVIAEGVETERIARLWQRLGGRVIQGYLGAKPMPESELIAWLSAYAPDRRFATTPHWRSTPEVLTLLQALPFHSQYIARLRGAMTESPLSSDTLNGLVKTWRAPCPITEWLSSTDAIPYDTVALKQAHDHLHESIGSIINALSSDPSSHGDVEGLEKAWDHFREALDRVIEQIDRRLYAQGAQADS</sequence>
<dbReference type="SUPFAM" id="SSF141868">
    <property type="entry name" value="EAL domain-like"/>
    <property type="match status" value="1"/>
</dbReference>
<dbReference type="AlphaFoldDB" id="A0A1D8K7W4"/>
<dbReference type="InterPro" id="IPR000160">
    <property type="entry name" value="GGDEF_dom"/>
</dbReference>
<dbReference type="Gene3D" id="3.30.70.270">
    <property type="match status" value="1"/>
</dbReference>
<dbReference type="Gene3D" id="3.20.20.450">
    <property type="entry name" value="EAL domain"/>
    <property type="match status" value="1"/>
</dbReference>
<dbReference type="InterPro" id="IPR043128">
    <property type="entry name" value="Rev_trsase/Diguanyl_cyclase"/>
</dbReference>
<dbReference type="PROSITE" id="PS50887">
    <property type="entry name" value="GGDEF"/>
    <property type="match status" value="1"/>
</dbReference>
<dbReference type="PANTHER" id="PTHR44757">
    <property type="entry name" value="DIGUANYLATE CYCLASE DGCP"/>
    <property type="match status" value="1"/>
</dbReference>
<dbReference type="EMBL" id="CP017448">
    <property type="protein sequence ID" value="AOV17020.1"/>
    <property type="molecule type" value="Genomic_DNA"/>
</dbReference>
<gene>
    <name evidence="3" type="ORF">BJI67_08080</name>
</gene>
<evidence type="ECO:0000313" key="3">
    <source>
        <dbReference type="EMBL" id="AOV17020.1"/>
    </source>
</evidence>
<dbReference type="InterPro" id="IPR029787">
    <property type="entry name" value="Nucleotide_cyclase"/>
</dbReference>
<dbReference type="CDD" id="cd01949">
    <property type="entry name" value="GGDEF"/>
    <property type="match status" value="1"/>
</dbReference>
<dbReference type="KEGG" id="aaeo:BJI67_08080"/>
<dbReference type="SMART" id="SM00267">
    <property type="entry name" value="GGDEF"/>
    <property type="match status" value="1"/>
</dbReference>
<dbReference type="Gene3D" id="3.30.450.40">
    <property type="match status" value="1"/>
</dbReference>
<proteinExistence type="predicted"/>
<dbReference type="InterPro" id="IPR001633">
    <property type="entry name" value="EAL_dom"/>
</dbReference>
<dbReference type="InterPro" id="IPR052155">
    <property type="entry name" value="Biofilm_reg_signaling"/>
</dbReference>
<evidence type="ECO:0000259" key="1">
    <source>
        <dbReference type="PROSITE" id="PS50883"/>
    </source>
</evidence>
<dbReference type="SUPFAM" id="SSF55781">
    <property type="entry name" value="GAF domain-like"/>
    <property type="match status" value="1"/>
</dbReference>
<name>A0A1D8K7W4_9GAMM</name>
<evidence type="ECO:0000313" key="4">
    <source>
        <dbReference type="Proteomes" id="UP000095342"/>
    </source>
</evidence>
<dbReference type="NCBIfam" id="TIGR00254">
    <property type="entry name" value="GGDEF"/>
    <property type="match status" value="1"/>
</dbReference>
<dbReference type="Pfam" id="PF00563">
    <property type="entry name" value="EAL"/>
    <property type="match status" value="1"/>
</dbReference>
<dbReference type="Pfam" id="PF13185">
    <property type="entry name" value="GAF_2"/>
    <property type="match status" value="1"/>
</dbReference>
<feature type="domain" description="GGDEF" evidence="2">
    <location>
        <begin position="179"/>
        <end position="314"/>
    </location>
</feature>
<dbReference type="Proteomes" id="UP000095342">
    <property type="component" value="Chromosome"/>
</dbReference>
<keyword evidence="4" id="KW-1185">Reference proteome</keyword>
<feature type="domain" description="EAL" evidence="1">
    <location>
        <begin position="323"/>
        <end position="578"/>
    </location>
</feature>
<dbReference type="InterPro" id="IPR035919">
    <property type="entry name" value="EAL_sf"/>
</dbReference>
<evidence type="ECO:0000259" key="2">
    <source>
        <dbReference type="PROSITE" id="PS50887"/>
    </source>
</evidence>
<dbReference type="SUPFAM" id="SSF55073">
    <property type="entry name" value="Nucleotide cyclase"/>
    <property type="match status" value="1"/>
</dbReference>
<dbReference type="InterPro" id="IPR029016">
    <property type="entry name" value="GAF-like_dom_sf"/>
</dbReference>
<reference evidence="3 4" key="1">
    <citation type="submission" date="2016-09" db="EMBL/GenBank/DDBJ databases">
        <title>Acidihalobacter prosperus V6 (DSM14174).</title>
        <authorList>
            <person name="Khaleque H.N."/>
            <person name="Ramsay J.P."/>
            <person name="Murphy R.J.T."/>
            <person name="Kaksonen A.H."/>
            <person name="Boxall N.J."/>
            <person name="Watkin E.L.J."/>
        </authorList>
    </citation>
    <scope>NUCLEOTIDE SEQUENCE [LARGE SCALE GENOMIC DNA]</scope>
    <source>
        <strain evidence="3 4">V6</strain>
    </source>
</reference>
<protein>
    <recommendedName>
        <fullName evidence="5">Diguanylate cyclase</fullName>
    </recommendedName>
</protein>
<evidence type="ECO:0008006" key="5">
    <source>
        <dbReference type="Google" id="ProtNLM"/>
    </source>
</evidence>
<dbReference type="CDD" id="cd01948">
    <property type="entry name" value="EAL"/>
    <property type="match status" value="1"/>
</dbReference>
<dbReference type="PROSITE" id="PS50883">
    <property type="entry name" value="EAL"/>
    <property type="match status" value="1"/>
</dbReference>
<dbReference type="Pfam" id="PF00990">
    <property type="entry name" value="GGDEF"/>
    <property type="match status" value="1"/>
</dbReference>
<accession>A0A1D8K7W4</accession>
<dbReference type="InterPro" id="IPR003018">
    <property type="entry name" value="GAF"/>
</dbReference>
<dbReference type="SMART" id="SM00052">
    <property type="entry name" value="EAL"/>
    <property type="match status" value="1"/>
</dbReference>